<protein>
    <recommendedName>
        <fullName evidence="2">NADP-dependent oxidoreductase domain-containing protein</fullName>
    </recommendedName>
</protein>
<dbReference type="OrthoDB" id="48988at2759"/>
<dbReference type="FunFam" id="3.20.20.100:FF:000004">
    <property type="entry name" value="Oxidoreductase, aldo/keto reductase"/>
    <property type="match status" value="1"/>
</dbReference>
<dbReference type="OMA" id="TFPAHEV"/>
<evidence type="ECO:0000256" key="1">
    <source>
        <dbReference type="ARBA" id="ARBA00023002"/>
    </source>
</evidence>
<reference evidence="3 4" key="1">
    <citation type="journal article" date="2011" name="Proc. Natl. Acad. Sci. U.S.A.">
        <title>Evolutionary erosion of yeast sex chromosomes by mating-type switching accidents.</title>
        <authorList>
            <person name="Gordon J.L."/>
            <person name="Armisen D."/>
            <person name="Proux-Wera E."/>
            <person name="Oheigeartaigh S.S."/>
            <person name="Byrne K.P."/>
            <person name="Wolfe K.H."/>
        </authorList>
    </citation>
    <scope>NUCLEOTIDE SEQUENCE [LARGE SCALE GENOMIC DNA]</scope>
    <source>
        <strain evidence="4">ATCC 10597 / BCRC 20456 / CBS 421 / NBRC 0211 / NRRL Y-12639</strain>
    </source>
</reference>
<dbReference type="Pfam" id="PF00248">
    <property type="entry name" value="Aldo_ket_red"/>
    <property type="match status" value="1"/>
</dbReference>
<dbReference type="HOGENOM" id="CLU_023205_2_0_1"/>
<dbReference type="InterPro" id="IPR023210">
    <property type="entry name" value="NADP_OxRdtase_dom"/>
</dbReference>
<dbReference type="EMBL" id="HE580275">
    <property type="protein sequence ID" value="CCD26745.1"/>
    <property type="molecule type" value="Genomic_DNA"/>
</dbReference>
<evidence type="ECO:0000259" key="2">
    <source>
        <dbReference type="Pfam" id="PF00248"/>
    </source>
</evidence>
<dbReference type="InterPro" id="IPR036812">
    <property type="entry name" value="NAD(P)_OxRdtase_dom_sf"/>
</dbReference>
<dbReference type="KEGG" id="ndi:NDAI_0I01760"/>
<dbReference type="eggNOG" id="KOG1575">
    <property type="taxonomic scope" value="Eukaryota"/>
</dbReference>
<dbReference type="SUPFAM" id="SSF51430">
    <property type="entry name" value="NAD(P)-linked oxidoreductase"/>
    <property type="match status" value="1"/>
</dbReference>
<dbReference type="InterPro" id="IPR050523">
    <property type="entry name" value="AKR_Detox_Biosynth"/>
</dbReference>
<organism evidence="3 4">
    <name type="scientific">Naumovozyma dairenensis (strain ATCC 10597 / BCRC 20456 / CBS 421 / NBRC 0211 / NRRL Y-12639)</name>
    <name type="common">Saccharomyces dairenensis</name>
    <dbReference type="NCBI Taxonomy" id="1071378"/>
    <lineage>
        <taxon>Eukaryota</taxon>
        <taxon>Fungi</taxon>
        <taxon>Dikarya</taxon>
        <taxon>Ascomycota</taxon>
        <taxon>Saccharomycotina</taxon>
        <taxon>Saccharomycetes</taxon>
        <taxon>Saccharomycetales</taxon>
        <taxon>Saccharomycetaceae</taxon>
        <taxon>Naumovozyma</taxon>
    </lineage>
</organism>
<dbReference type="AlphaFoldDB" id="G0WG34"/>
<keyword evidence="1" id="KW-0560">Oxidoreductase</keyword>
<name>G0WG34_NAUDC</name>
<dbReference type="STRING" id="1071378.G0WG34"/>
<keyword evidence="4" id="KW-1185">Reference proteome</keyword>
<feature type="domain" description="NADP-dependent oxidoreductase" evidence="2">
    <location>
        <begin position="19"/>
        <end position="330"/>
    </location>
</feature>
<gene>
    <name evidence="3" type="primary">NDAI0I01760</name>
    <name evidence="3" type="ordered locus">NDAI_0I01760</name>
</gene>
<dbReference type="PANTHER" id="PTHR43364:SF15">
    <property type="entry name" value="ARYL-ALCOHOL DEHYDROGENASE AAD16-RELATED"/>
    <property type="match status" value="1"/>
</dbReference>
<evidence type="ECO:0000313" key="4">
    <source>
        <dbReference type="Proteomes" id="UP000000689"/>
    </source>
</evidence>
<evidence type="ECO:0000313" key="3">
    <source>
        <dbReference type="EMBL" id="CCD26745.1"/>
    </source>
</evidence>
<dbReference type="GO" id="GO:0005829">
    <property type="term" value="C:cytosol"/>
    <property type="evidence" value="ECO:0007669"/>
    <property type="project" value="UniProtKB-ARBA"/>
</dbReference>
<proteinExistence type="predicted"/>
<accession>G0WG34</accession>
<dbReference type="Proteomes" id="UP000000689">
    <property type="component" value="Chromosome 9"/>
</dbReference>
<dbReference type="PANTHER" id="PTHR43364">
    <property type="entry name" value="NADH-SPECIFIC METHYLGLYOXAL REDUCTASE-RELATED"/>
    <property type="match status" value="1"/>
</dbReference>
<dbReference type="GO" id="GO:0016491">
    <property type="term" value="F:oxidoreductase activity"/>
    <property type="evidence" value="ECO:0007669"/>
    <property type="project" value="UniProtKB-KW"/>
</dbReference>
<dbReference type="RefSeq" id="XP_003671988.1">
    <property type="nucleotide sequence ID" value="XM_003671940.1"/>
</dbReference>
<dbReference type="Gene3D" id="3.20.20.100">
    <property type="entry name" value="NADP-dependent oxidoreductase domain"/>
    <property type="match status" value="1"/>
</dbReference>
<dbReference type="CDD" id="cd19079">
    <property type="entry name" value="AKR_EcYajO-like"/>
    <property type="match status" value="1"/>
</dbReference>
<dbReference type="GeneID" id="11493677"/>
<sequence length="339" mass="39002">MTIIKQVQFGNSGLKISPLIIGCMTFGSTKWNSWLMEDKQEVFRLLKYCYDQGLRTFDTADQYSNGQSERILGEFLRFYNIKRETVVIMTKIFFEVDETLDVPQSIKTANDEIKLAVVNQRGLSRKHIIAGVSNSCDRLGTYIDVLQIHRYDPETPMEETMRALNDVINSGEVRYIGASRMLATQFAEYQFIAGKNGWHKFVNWQSQYNLLYREDEREVIPFAKRHNIALTPYSPNAKGILTRPWGSSTERTGKGDPRLKMLMKCDREIVERVRQLADRKNVSMAQISLSWILHKGCYPIIGVNSIPRVQEAVVALQELSLSSEDISFLEEPYTPHKLV</sequence>